<dbReference type="PANTHER" id="PTHR30136">
    <property type="entry name" value="HELIX-TURN-HELIX TRANSCRIPTIONAL REGULATOR, ICLR FAMILY"/>
    <property type="match status" value="1"/>
</dbReference>
<evidence type="ECO:0000256" key="4">
    <source>
        <dbReference type="SAM" id="MobiDB-lite"/>
    </source>
</evidence>
<dbReference type="OrthoDB" id="8689343at2"/>
<keyword evidence="1" id="KW-0805">Transcription regulation</keyword>
<comment type="caution">
    <text evidence="7">The sequence shown here is derived from an EMBL/GenBank/DDBJ whole genome shotgun (WGS) entry which is preliminary data.</text>
</comment>
<evidence type="ECO:0000259" key="5">
    <source>
        <dbReference type="PROSITE" id="PS51077"/>
    </source>
</evidence>
<feature type="region of interest" description="Disordered" evidence="4">
    <location>
        <begin position="1"/>
        <end position="24"/>
    </location>
</feature>
<dbReference type="InterPro" id="IPR036390">
    <property type="entry name" value="WH_DNA-bd_sf"/>
</dbReference>
<dbReference type="Gene3D" id="1.10.10.10">
    <property type="entry name" value="Winged helix-like DNA-binding domain superfamily/Winged helix DNA-binding domain"/>
    <property type="match status" value="1"/>
</dbReference>
<sequence>MVRRLAGPTARPPGVSTATRATGTGTVKSADRALDILELLAASGRSLGHAELARRTGIPKSSLTMMLRNLVDRGYVAVDPVEGPTGYRLGDSTYALARQGARVRDIVAVAQPALERLTRRVDESSALYLLRDDMAERVCSARSERALLYAMHVGVRAPLYANSAGKLFLAWKSARERERYLAALDMAPLTDRTLRSPVQLRRQLPRIRQEQAAYSLGEFTPGVAGVSVPVLDPHGKLLAGVGVALPEARLDEPCRQRLLAALRACAAEISAALELRRG</sequence>
<dbReference type="InterPro" id="IPR005471">
    <property type="entry name" value="Tscrpt_reg_IclR_N"/>
</dbReference>
<accession>A0A556ARN8</accession>
<evidence type="ECO:0000256" key="2">
    <source>
        <dbReference type="ARBA" id="ARBA00023125"/>
    </source>
</evidence>
<dbReference type="PANTHER" id="PTHR30136:SF35">
    <property type="entry name" value="HTH-TYPE TRANSCRIPTIONAL REGULATOR RV1719"/>
    <property type="match status" value="1"/>
</dbReference>
<feature type="domain" description="IclR-ED" evidence="6">
    <location>
        <begin position="92"/>
        <end position="275"/>
    </location>
</feature>
<dbReference type="SUPFAM" id="SSF55781">
    <property type="entry name" value="GAF domain-like"/>
    <property type="match status" value="1"/>
</dbReference>
<dbReference type="InterPro" id="IPR014757">
    <property type="entry name" value="Tscrpt_reg_IclR_C"/>
</dbReference>
<gene>
    <name evidence="7" type="ORF">FOZ76_11520</name>
</gene>
<reference evidence="7 8" key="1">
    <citation type="submission" date="2019-07" db="EMBL/GenBank/DDBJ databases">
        <title>Qingshengfaniella alkalisoli gen. nov., sp. nov., isolated from saline soil.</title>
        <authorList>
            <person name="Xu L."/>
            <person name="Huang X.-X."/>
            <person name="Sun J.-Q."/>
        </authorList>
    </citation>
    <scope>NUCLEOTIDE SEQUENCE [LARGE SCALE GENOMIC DNA]</scope>
    <source>
        <strain evidence="7 8">DSM 27279</strain>
    </source>
</reference>
<keyword evidence="2" id="KW-0238">DNA-binding</keyword>
<evidence type="ECO:0000313" key="8">
    <source>
        <dbReference type="Proteomes" id="UP000318405"/>
    </source>
</evidence>
<name>A0A556ARN8_9BURK</name>
<dbReference type="SMART" id="SM00346">
    <property type="entry name" value="HTH_ICLR"/>
    <property type="match status" value="1"/>
</dbReference>
<evidence type="ECO:0000256" key="1">
    <source>
        <dbReference type="ARBA" id="ARBA00023015"/>
    </source>
</evidence>
<evidence type="ECO:0000259" key="6">
    <source>
        <dbReference type="PROSITE" id="PS51078"/>
    </source>
</evidence>
<dbReference type="SUPFAM" id="SSF46785">
    <property type="entry name" value="Winged helix' DNA-binding domain"/>
    <property type="match status" value="1"/>
</dbReference>
<dbReference type="Gene3D" id="3.30.450.40">
    <property type="match status" value="1"/>
</dbReference>
<dbReference type="Pfam" id="PF09339">
    <property type="entry name" value="HTH_IclR"/>
    <property type="match status" value="1"/>
</dbReference>
<proteinExistence type="predicted"/>
<dbReference type="InterPro" id="IPR011991">
    <property type="entry name" value="ArsR-like_HTH"/>
</dbReference>
<protein>
    <submittedName>
        <fullName evidence="7">IclR family transcriptional regulator</fullName>
    </submittedName>
</protein>
<dbReference type="GO" id="GO:0003700">
    <property type="term" value="F:DNA-binding transcription factor activity"/>
    <property type="evidence" value="ECO:0007669"/>
    <property type="project" value="TreeGrafter"/>
</dbReference>
<dbReference type="GO" id="GO:0003677">
    <property type="term" value="F:DNA binding"/>
    <property type="evidence" value="ECO:0007669"/>
    <property type="project" value="UniProtKB-KW"/>
</dbReference>
<dbReference type="AlphaFoldDB" id="A0A556ARN8"/>
<dbReference type="Pfam" id="PF01614">
    <property type="entry name" value="IclR_C"/>
    <property type="match status" value="1"/>
</dbReference>
<dbReference type="EMBL" id="VLTJ01000022">
    <property type="protein sequence ID" value="TSH95085.1"/>
    <property type="molecule type" value="Genomic_DNA"/>
</dbReference>
<keyword evidence="3" id="KW-0804">Transcription</keyword>
<evidence type="ECO:0000313" key="7">
    <source>
        <dbReference type="EMBL" id="TSH95085.1"/>
    </source>
</evidence>
<dbReference type="Proteomes" id="UP000318405">
    <property type="component" value="Unassembled WGS sequence"/>
</dbReference>
<dbReference type="GO" id="GO:0045892">
    <property type="term" value="P:negative regulation of DNA-templated transcription"/>
    <property type="evidence" value="ECO:0007669"/>
    <property type="project" value="TreeGrafter"/>
</dbReference>
<dbReference type="PROSITE" id="PS51077">
    <property type="entry name" value="HTH_ICLR"/>
    <property type="match status" value="1"/>
</dbReference>
<feature type="domain" description="HTH iclR-type" evidence="5">
    <location>
        <begin position="27"/>
        <end position="91"/>
    </location>
</feature>
<dbReference type="InterPro" id="IPR036388">
    <property type="entry name" value="WH-like_DNA-bd_sf"/>
</dbReference>
<evidence type="ECO:0000256" key="3">
    <source>
        <dbReference type="ARBA" id="ARBA00023163"/>
    </source>
</evidence>
<dbReference type="InterPro" id="IPR050707">
    <property type="entry name" value="HTH_MetabolicPath_Reg"/>
</dbReference>
<keyword evidence="8" id="KW-1185">Reference proteome</keyword>
<organism evidence="7 8">
    <name type="scientific">Verticiella sediminum</name>
    <dbReference type="NCBI Taxonomy" id="1247510"/>
    <lineage>
        <taxon>Bacteria</taxon>
        <taxon>Pseudomonadati</taxon>
        <taxon>Pseudomonadota</taxon>
        <taxon>Betaproteobacteria</taxon>
        <taxon>Burkholderiales</taxon>
        <taxon>Alcaligenaceae</taxon>
        <taxon>Verticiella</taxon>
    </lineage>
</organism>
<dbReference type="PROSITE" id="PS51078">
    <property type="entry name" value="ICLR_ED"/>
    <property type="match status" value="1"/>
</dbReference>
<dbReference type="InterPro" id="IPR029016">
    <property type="entry name" value="GAF-like_dom_sf"/>
</dbReference>
<dbReference type="CDD" id="cd00090">
    <property type="entry name" value="HTH_ARSR"/>
    <property type="match status" value="1"/>
</dbReference>